<dbReference type="GeneID" id="17296044"/>
<keyword evidence="3" id="KW-1185">Reference proteome</keyword>
<dbReference type="EnsemblProtists" id="EKX39297">
    <property type="protein sequence ID" value="EKX39297"/>
    <property type="gene ID" value="GUITHDRAFT_143513"/>
</dbReference>
<proteinExistence type="predicted"/>
<dbReference type="EMBL" id="JH993040">
    <property type="protein sequence ID" value="EKX39297.1"/>
    <property type="molecule type" value="Genomic_DNA"/>
</dbReference>
<accession>L1IT95</accession>
<protein>
    <submittedName>
        <fullName evidence="1 2">Uncharacterized protein</fullName>
    </submittedName>
</protein>
<evidence type="ECO:0000313" key="2">
    <source>
        <dbReference type="EnsemblProtists" id="EKX39297"/>
    </source>
</evidence>
<gene>
    <name evidence="1" type="ORF">GUITHDRAFT_143513</name>
</gene>
<organism evidence="1">
    <name type="scientific">Guillardia theta (strain CCMP2712)</name>
    <name type="common">Cryptophyte</name>
    <dbReference type="NCBI Taxonomy" id="905079"/>
    <lineage>
        <taxon>Eukaryota</taxon>
        <taxon>Cryptophyceae</taxon>
        <taxon>Pyrenomonadales</taxon>
        <taxon>Geminigeraceae</taxon>
        <taxon>Guillardia</taxon>
    </lineage>
</organism>
<reference evidence="2" key="3">
    <citation type="submission" date="2016-03" db="UniProtKB">
        <authorList>
            <consortium name="EnsemblProtists"/>
        </authorList>
    </citation>
    <scope>IDENTIFICATION</scope>
</reference>
<dbReference type="AlphaFoldDB" id="L1IT95"/>
<evidence type="ECO:0000313" key="1">
    <source>
        <dbReference type="EMBL" id="EKX39297.1"/>
    </source>
</evidence>
<reference evidence="1 3" key="1">
    <citation type="journal article" date="2012" name="Nature">
        <title>Algal genomes reveal evolutionary mosaicism and the fate of nucleomorphs.</title>
        <authorList>
            <consortium name="DOE Joint Genome Institute"/>
            <person name="Curtis B.A."/>
            <person name="Tanifuji G."/>
            <person name="Burki F."/>
            <person name="Gruber A."/>
            <person name="Irimia M."/>
            <person name="Maruyama S."/>
            <person name="Arias M.C."/>
            <person name="Ball S.G."/>
            <person name="Gile G.H."/>
            <person name="Hirakawa Y."/>
            <person name="Hopkins J.F."/>
            <person name="Kuo A."/>
            <person name="Rensing S.A."/>
            <person name="Schmutz J."/>
            <person name="Symeonidi A."/>
            <person name="Elias M."/>
            <person name="Eveleigh R.J."/>
            <person name="Herman E.K."/>
            <person name="Klute M.J."/>
            <person name="Nakayama T."/>
            <person name="Obornik M."/>
            <person name="Reyes-Prieto A."/>
            <person name="Armbrust E.V."/>
            <person name="Aves S.J."/>
            <person name="Beiko R.G."/>
            <person name="Coutinho P."/>
            <person name="Dacks J.B."/>
            <person name="Durnford D.G."/>
            <person name="Fast N.M."/>
            <person name="Green B.R."/>
            <person name="Grisdale C.J."/>
            <person name="Hempel F."/>
            <person name="Henrissat B."/>
            <person name="Hoppner M.P."/>
            <person name="Ishida K."/>
            <person name="Kim E."/>
            <person name="Koreny L."/>
            <person name="Kroth P.G."/>
            <person name="Liu Y."/>
            <person name="Malik S.B."/>
            <person name="Maier U.G."/>
            <person name="McRose D."/>
            <person name="Mock T."/>
            <person name="Neilson J.A."/>
            <person name="Onodera N.T."/>
            <person name="Poole A.M."/>
            <person name="Pritham E.J."/>
            <person name="Richards T.A."/>
            <person name="Rocap G."/>
            <person name="Roy S.W."/>
            <person name="Sarai C."/>
            <person name="Schaack S."/>
            <person name="Shirato S."/>
            <person name="Slamovits C.H."/>
            <person name="Spencer D.F."/>
            <person name="Suzuki S."/>
            <person name="Worden A.Z."/>
            <person name="Zauner S."/>
            <person name="Barry K."/>
            <person name="Bell C."/>
            <person name="Bharti A.K."/>
            <person name="Crow J.A."/>
            <person name="Grimwood J."/>
            <person name="Kramer R."/>
            <person name="Lindquist E."/>
            <person name="Lucas S."/>
            <person name="Salamov A."/>
            <person name="McFadden G.I."/>
            <person name="Lane C.E."/>
            <person name="Keeling P.J."/>
            <person name="Gray M.W."/>
            <person name="Grigoriev I.V."/>
            <person name="Archibald J.M."/>
        </authorList>
    </citation>
    <scope>NUCLEOTIDE SEQUENCE</scope>
    <source>
        <strain evidence="1 3">CCMP2712</strain>
    </source>
</reference>
<dbReference type="Proteomes" id="UP000011087">
    <property type="component" value="Unassembled WGS sequence"/>
</dbReference>
<dbReference type="PaxDb" id="55529-EKX39297"/>
<dbReference type="HOGENOM" id="CLU_2054181_0_0_1"/>
<dbReference type="RefSeq" id="XP_005826277.1">
    <property type="nucleotide sequence ID" value="XM_005826220.1"/>
</dbReference>
<evidence type="ECO:0000313" key="3">
    <source>
        <dbReference type="Proteomes" id="UP000011087"/>
    </source>
</evidence>
<name>L1IT95_GUITC</name>
<sequence>MCSQLQICTRQDFYVNVYKNGRNADNRPKTMQDFLLSADALFPESSSQISLSAADLSMAIYDNLAKAIVAEAMGYPGHPELLNLSYVHLRKLNKILYTDPVPYDDGTYPTDPDLGDQLHA</sequence>
<reference evidence="3" key="2">
    <citation type="submission" date="2012-11" db="EMBL/GenBank/DDBJ databases">
        <authorList>
            <person name="Kuo A."/>
            <person name="Curtis B.A."/>
            <person name="Tanifuji G."/>
            <person name="Burki F."/>
            <person name="Gruber A."/>
            <person name="Irimia M."/>
            <person name="Maruyama S."/>
            <person name="Arias M.C."/>
            <person name="Ball S.G."/>
            <person name="Gile G.H."/>
            <person name="Hirakawa Y."/>
            <person name="Hopkins J.F."/>
            <person name="Rensing S.A."/>
            <person name="Schmutz J."/>
            <person name="Symeonidi A."/>
            <person name="Elias M."/>
            <person name="Eveleigh R.J."/>
            <person name="Herman E.K."/>
            <person name="Klute M.J."/>
            <person name="Nakayama T."/>
            <person name="Obornik M."/>
            <person name="Reyes-Prieto A."/>
            <person name="Armbrust E.V."/>
            <person name="Aves S.J."/>
            <person name="Beiko R.G."/>
            <person name="Coutinho P."/>
            <person name="Dacks J.B."/>
            <person name="Durnford D.G."/>
            <person name="Fast N.M."/>
            <person name="Green B.R."/>
            <person name="Grisdale C."/>
            <person name="Hempe F."/>
            <person name="Henrissat B."/>
            <person name="Hoppner M.P."/>
            <person name="Ishida K.-I."/>
            <person name="Kim E."/>
            <person name="Koreny L."/>
            <person name="Kroth P.G."/>
            <person name="Liu Y."/>
            <person name="Malik S.-B."/>
            <person name="Maier U.G."/>
            <person name="McRose D."/>
            <person name="Mock T."/>
            <person name="Neilson J.A."/>
            <person name="Onodera N.T."/>
            <person name="Poole A.M."/>
            <person name="Pritham E.J."/>
            <person name="Richards T.A."/>
            <person name="Rocap G."/>
            <person name="Roy S.W."/>
            <person name="Sarai C."/>
            <person name="Schaack S."/>
            <person name="Shirato S."/>
            <person name="Slamovits C.H."/>
            <person name="Spencer D.F."/>
            <person name="Suzuki S."/>
            <person name="Worden A.Z."/>
            <person name="Zauner S."/>
            <person name="Barry K."/>
            <person name="Bell C."/>
            <person name="Bharti A.K."/>
            <person name="Crow J.A."/>
            <person name="Grimwood J."/>
            <person name="Kramer R."/>
            <person name="Lindquist E."/>
            <person name="Lucas S."/>
            <person name="Salamov A."/>
            <person name="McFadden G.I."/>
            <person name="Lane C.E."/>
            <person name="Keeling P.J."/>
            <person name="Gray M.W."/>
            <person name="Grigoriev I.V."/>
            <person name="Archibald J.M."/>
        </authorList>
    </citation>
    <scope>NUCLEOTIDE SEQUENCE</scope>
    <source>
        <strain evidence="3">CCMP2712</strain>
    </source>
</reference>
<dbReference type="KEGG" id="gtt:GUITHDRAFT_143513"/>